<protein>
    <submittedName>
        <fullName evidence="3">Manganese catalase family protein</fullName>
    </submittedName>
</protein>
<dbReference type="CDD" id="cd01051">
    <property type="entry name" value="Mn_catalase"/>
    <property type="match status" value="1"/>
</dbReference>
<evidence type="ECO:0000256" key="1">
    <source>
        <dbReference type="ARBA" id="ARBA00007644"/>
    </source>
</evidence>
<evidence type="ECO:0000256" key="2">
    <source>
        <dbReference type="SAM" id="MobiDB-lite"/>
    </source>
</evidence>
<proteinExistence type="inferred from homology"/>
<name>A0ABW4S5E0_9RHOB</name>
<dbReference type="InterPro" id="IPR007760">
    <property type="entry name" value="Mn_catalase"/>
</dbReference>
<comment type="caution">
    <text evidence="3">The sequence shown here is derived from an EMBL/GenBank/DDBJ whole genome shotgun (WGS) entry which is preliminary data.</text>
</comment>
<gene>
    <name evidence="3" type="ORF">ACFSGJ_11075</name>
</gene>
<dbReference type="Gene3D" id="1.20.1260.10">
    <property type="match status" value="1"/>
</dbReference>
<keyword evidence="4" id="KW-1185">Reference proteome</keyword>
<dbReference type="InterPro" id="IPR039377">
    <property type="entry name" value="Mn_catalase_dom"/>
</dbReference>
<sequence>MFYVDPNLQHPVRVETPDPLFARALQQAIGGVEGEIRVAMQYFFQACGARGNDARYRQLLMNTAAEELGHIEMLATAVALNLEGAPLSLQEEAAADPVGGAVLGGINLKNLLSTGLAAMPVDSDGVPFDMSHIYASGNLAADMMANATAESSGRVLAVRLYNMTTDPGMRDMLSFLIARDAMHQNQWLAVIEELGGMPNVFPIPNSFPQDQEKTEFSYAFLGFQRDGSEPVQGRWSEGESLDGKGTFEPRHMEPLGEEPALDPARPESGAQTEQM</sequence>
<dbReference type="Pfam" id="PF05067">
    <property type="entry name" value="Mn_catalase"/>
    <property type="match status" value="1"/>
</dbReference>
<accession>A0ABW4S5E0</accession>
<dbReference type="SUPFAM" id="SSF47240">
    <property type="entry name" value="Ferritin-like"/>
    <property type="match status" value="1"/>
</dbReference>
<dbReference type="Proteomes" id="UP001597353">
    <property type="component" value="Unassembled WGS sequence"/>
</dbReference>
<dbReference type="InterPro" id="IPR009078">
    <property type="entry name" value="Ferritin-like_SF"/>
</dbReference>
<feature type="region of interest" description="Disordered" evidence="2">
    <location>
        <begin position="227"/>
        <end position="275"/>
    </location>
</feature>
<comment type="similarity">
    <text evidence="1">Belongs to the manganese catalase family.</text>
</comment>
<feature type="compositionally biased region" description="Basic and acidic residues" evidence="2">
    <location>
        <begin position="241"/>
        <end position="254"/>
    </location>
</feature>
<dbReference type="InterPro" id="IPR012347">
    <property type="entry name" value="Ferritin-like"/>
</dbReference>
<evidence type="ECO:0000313" key="4">
    <source>
        <dbReference type="Proteomes" id="UP001597353"/>
    </source>
</evidence>
<dbReference type="EMBL" id="JBHUGH010000009">
    <property type="protein sequence ID" value="MFD1912752.1"/>
    <property type="molecule type" value="Genomic_DNA"/>
</dbReference>
<organism evidence="3 4">
    <name type="scientific">Halodurantibacterium flavum</name>
    <dbReference type="NCBI Taxonomy" id="1382802"/>
    <lineage>
        <taxon>Bacteria</taxon>
        <taxon>Pseudomonadati</taxon>
        <taxon>Pseudomonadota</taxon>
        <taxon>Alphaproteobacteria</taxon>
        <taxon>Rhodobacterales</taxon>
        <taxon>Paracoccaceae</taxon>
        <taxon>Halodurantibacterium</taxon>
    </lineage>
</organism>
<dbReference type="RefSeq" id="WP_390261514.1">
    <property type="nucleotide sequence ID" value="NZ_JBHUGH010000009.1"/>
</dbReference>
<reference evidence="4" key="1">
    <citation type="journal article" date="2019" name="Int. J. Syst. Evol. Microbiol.">
        <title>The Global Catalogue of Microorganisms (GCM) 10K type strain sequencing project: providing services to taxonomists for standard genome sequencing and annotation.</title>
        <authorList>
            <consortium name="The Broad Institute Genomics Platform"/>
            <consortium name="The Broad Institute Genome Sequencing Center for Infectious Disease"/>
            <person name="Wu L."/>
            <person name="Ma J."/>
        </authorList>
    </citation>
    <scope>NUCLEOTIDE SEQUENCE [LARGE SCALE GENOMIC DNA]</scope>
    <source>
        <strain evidence="4">CGMCC 4.7242</strain>
    </source>
</reference>
<evidence type="ECO:0000313" key="3">
    <source>
        <dbReference type="EMBL" id="MFD1912752.1"/>
    </source>
</evidence>